<proteinExistence type="inferred from homology"/>
<dbReference type="SUPFAM" id="SSF140453">
    <property type="entry name" value="EsxAB dimer-like"/>
    <property type="match status" value="1"/>
</dbReference>
<dbReference type="Proteomes" id="UP001183202">
    <property type="component" value="Unassembled WGS sequence"/>
</dbReference>
<evidence type="ECO:0000313" key="3">
    <source>
        <dbReference type="Proteomes" id="UP001183202"/>
    </source>
</evidence>
<name>A0ABU2N407_9PSEU</name>
<gene>
    <name evidence="2" type="ORF">RM445_03875</name>
</gene>
<dbReference type="RefSeq" id="WP_311554581.1">
    <property type="nucleotide sequence ID" value="NZ_JAVREJ010000002.1"/>
</dbReference>
<dbReference type="InterPro" id="IPR010310">
    <property type="entry name" value="T7SS_ESAT-6-like"/>
</dbReference>
<reference evidence="3" key="1">
    <citation type="submission" date="2023-07" db="EMBL/GenBank/DDBJ databases">
        <title>30 novel species of actinomycetes from the DSMZ collection.</title>
        <authorList>
            <person name="Nouioui I."/>
        </authorList>
    </citation>
    <scope>NUCLEOTIDE SEQUENCE [LARGE SCALE GENOMIC DNA]</scope>
    <source>
        <strain evidence="3">DSM 45834</strain>
    </source>
</reference>
<protein>
    <recommendedName>
        <fullName evidence="1">ESAT-6-like protein</fullName>
    </recommendedName>
</protein>
<comment type="caution">
    <text evidence="2">The sequence shown here is derived from an EMBL/GenBank/DDBJ whole genome shotgun (WGS) entry which is preliminary data.</text>
</comment>
<sequence length="97" mass="10267">MGEIKVAFAALEAARTDVVGTAARISGRLDDLRGAVVPLASTWQGQAAQEYRGRQRQWDVAAADLVRVLGDVGRALGQAEAGYRAAETANANLWRSG</sequence>
<dbReference type="InterPro" id="IPR036689">
    <property type="entry name" value="ESAT-6-like_sf"/>
</dbReference>
<dbReference type="EMBL" id="JAVREJ010000002">
    <property type="protein sequence ID" value="MDT0348656.1"/>
    <property type="molecule type" value="Genomic_DNA"/>
</dbReference>
<evidence type="ECO:0000313" key="2">
    <source>
        <dbReference type="EMBL" id="MDT0348656.1"/>
    </source>
</evidence>
<keyword evidence="3" id="KW-1185">Reference proteome</keyword>
<organism evidence="2 3">
    <name type="scientific">Pseudonocardia charpentierae</name>
    <dbReference type="NCBI Taxonomy" id="3075545"/>
    <lineage>
        <taxon>Bacteria</taxon>
        <taxon>Bacillati</taxon>
        <taxon>Actinomycetota</taxon>
        <taxon>Actinomycetes</taxon>
        <taxon>Pseudonocardiales</taxon>
        <taxon>Pseudonocardiaceae</taxon>
        <taxon>Pseudonocardia</taxon>
    </lineage>
</organism>
<dbReference type="Pfam" id="PF06013">
    <property type="entry name" value="WXG100"/>
    <property type="match status" value="1"/>
</dbReference>
<accession>A0ABU2N407</accession>
<dbReference type="NCBIfam" id="TIGR03930">
    <property type="entry name" value="WXG100_ESAT6"/>
    <property type="match status" value="1"/>
</dbReference>
<dbReference type="Gene3D" id="1.10.287.1060">
    <property type="entry name" value="ESAT-6-like"/>
    <property type="match status" value="1"/>
</dbReference>
<evidence type="ECO:0000256" key="1">
    <source>
        <dbReference type="RuleBase" id="RU362001"/>
    </source>
</evidence>
<comment type="similarity">
    <text evidence="1">Belongs to the WXG100 family.</text>
</comment>